<dbReference type="SUPFAM" id="SSF51735">
    <property type="entry name" value="NAD(P)-binding Rossmann-fold domains"/>
    <property type="match status" value="1"/>
</dbReference>
<dbReference type="EC" id="2.1.1.107" evidence="13"/>
<accession>A0ABV1BYM7</accession>
<evidence type="ECO:0000256" key="8">
    <source>
        <dbReference type="ARBA" id="ARBA00023239"/>
    </source>
</evidence>
<sequence length="465" mass="50614">MGYFPFFIDIKGKKGLVIGGGRIAEHKISKLLAYEPELTVVARKVSDSIKSIEGINIIEREFVNSDLDGCSFCIAATDDAKFNAYVAGVCRKYHIFINAVDDKDNCDFLFPSVYKAGDLSIGISTQGASPYVAADIKNRIAQELPADIEDILMYLGSIRDSIKENVDDASMRADIFKEAARKCMVLGRELDKDELQDVINKVSERITGKDNTNAETKADGKYSYSKGKVVIAGAGCGTYDLITVRALNAIKKAQVLVYDDLIDNRLMEFCVESCEKIYVGKRNGRHSMAQEEINELLLKKANEGKLVVRLKGGDPYVFGRGGEEMLYLKSNGIETEEIPGVTSAIAVPAMAGIPVTHRDVSRSFSVVTGHTKDMDSLYEEIRNSASMNGTCVYLMGLTHLAQITEALVSGGKPKNTPAAVITGGFDDTYRIVKGTLADIELKVREAGITSPAVIVTGEAVNINLK</sequence>
<dbReference type="InterPro" id="IPR012409">
    <property type="entry name" value="Sirohaem_synth"/>
</dbReference>
<dbReference type="Gene3D" id="3.40.50.720">
    <property type="entry name" value="NAD(P)-binding Rossmann-like Domain"/>
    <property type="match status" value="1"/>
</dbReference>
<dbReference type="Gene3D" id="3.40.1010.10">
    <property type="entry name" value="Cobalt-precorrin-4 Transmethylase, Domain 1"/>
    <property type="match status" value="1"/>
</dbReference>
<evidence type="ECO:0000256" key="7">
    <source>
        <dbReference type="ARBA" id="ARBA00023027"/>
    </source>
</evidence>
<name>A0ABV1BYM7_9FIRM</name>
<protein>
    <submittedName>
        <fullName evidence="13">Uroporphyrinogen-III C-methyltransferase</fullName>
        <ecNumber evidence="13">2.1.1.107</ecNumber>
    </submittedName>
</protein>
<dbReference type="InterPro" id="IPR035996">
    <property type="entry name" value="4pyrrol_Methylase_sf"/>
</dbReference>
<dbReference type="GO" id="GO:0004851">
    <property type="term" value="F:uroporphyrin-III C-methyltransferase activity"/>
    <property type="evidence" value="ECO:0007669"/>
    <property type="project" value="UniProtKB-EC"/>
</dbReference>
<dbReference type="RefSeq" id="WP_022502859.1">
    <property type="nucleotide sequence ID" value="NZ_DAWDIQ010000010.1"/>
</dbReference>
<evidence type="ECO:0000256" key="6">
    <source>
        <dbReference type="ARBA" id="ARBA00023002"/>
    </source>
</evidence>
<evidence type="ECO:0000313" key="13">
    <source>
        <dbReference type="EMBL" id="MEQ2379984.1"/>
    </source>
</evidence>
<evidence type="ECO:0000256" key="11">
    <source>
        <dbReference type="ARBA" id="ARBA00047561"/>
    </source>
</evidence>
<comment type="caution">
    <text evidence="13">The sequence shown here is derived from an EMBL/GenBank/DDBJ whole genome shotgun (WGS) entry which is preliminary data.</text>
</comment>
<dbReference type="NCBIfam" id="TIGR01470">
    <property type="entry name" value="cysG_Nterm"/>
    <property type="match status" value="1"/>
</dbReference>
<reference evidence="13 14" key="1">
    <citation type="submission" date="2024-03" db="EMBL/GenBank/DDBJ databases">
        <title>Human intestinal bacterial collection.</title>
        <authorList>
            <person name="Pauvert C."/>
            <person name="Hitch T.C.A."/>
            <person name="Clavel T."/>
        </authorList>
    </citation>
    <scope>NUCLEOTIDE SEQUENCE [LARGE SCALE GENOMIC DNA]</scope>
    <source>
        <strain evidence="13 14">CLA-AA-H255</strain>
    </source>
</reference>
<evidence type="ECO:0000256" key="10">
    <source>
        <dbReference type="ARBA" id="ARBA00023268"/>
    </source>
</evidence>
<keyword evidence="5" id="KW-0949">S-adenosyl-L-methionine</keyword>
<dbReference type="EMBL" id="JBBMER010000006">
    <property type="protein sequence ID" value="MEQ2379984.1"/>
    <property type="molecule type" value="Genomic_DNA"/>
</dbReference>
<dbReference type="InterPro" id="IPR014776">
    <property type="entry name" value="4pyrrole_Mease_sub2"/>
</dbReference>
<evidence type="ECO:0000313" key="14">
    <source>
        <dbReference type="Proteomes" id="UP001442364"/>
    </source>
</evidence>
<dbReference type="Gene3D" id="3.30.950.10">
    <property type="entry name" value="Methyltransferase, Cobalt-precorrin-4 Transmethylase, Domain 2"/>
    <property type="match status" value="1"/>
</dbReference>
<dbReference type="Proteomes" id="UP001442364">
    <property type="component" value="Unassembled WGS sequence"/>
</dbReference>
<keyword evidence="2" id="KW-0169">Cobalamin biosynthesis</keyword>
<dbReference type="PIRSF" id="PIRSF036426">
    <property type="entry name" value="Sirohaem_synth"/>
    <property type="match status" value="1"/>
</dbReference>
<dbReference type="InterPro" id="IPR014777">
    <property type="entry name" value="4pyrrole_Mease_sub1"/>
</dbReference>
<dbReference type="SUPFAM" id="SSF75615">
    <property type="entry name" value="Siroheme synthase middle domains-like"/>
    <property type="match status" value="1"/>
</dbReference>
<dbReference type="InterPro" id="IPR006367">
    <property type="entry name" value="Sirohaem_synthase_N"/>
</dbReference>
<proteinExistence type="predicted"/>
<evidence type="ECO:0000256" key="1">
    <source>
        <dbReference type="ARBA" id="ARBA00005010"/>
    </source>
</evidence>
<evidence type="ECO:0000256" key="2">
    <source>
        <dbReference type="ARBA" id="ARBA00022573"/>
    </source>
</evidence>
<keyword evidence="14" id="KW-1185">Reference proteome</keyword>
<dbReference type="InterPro" id="IPR042518">
    <property type="entry name" value="SirC_C"/>
</dbReference>
<keyword evidence="4 13" id="KW-0808">Transferase</keyword>
<keyword evidence="9" id="KW-0627">Porphyrin biosynthesis</keyword>
<dbReference type="GO" id="GO:0032259">
    <property type="term" value="P:methylation"/>
    <property type="evidence" value="ECO:0007669"/>
    <property type="project" value="UniProtKB-KW"/>
</dbReference>
<dbReference type="NCBIfam" id="TIGR01469">
    <property type="entry name" value="cobA_cysG_Cterm"/>
    <property type="match status" value="1"/>
</dbReference>
<feature type="domain" description="Tetrapyrrole methylase" evidence="12">
    <location>
        <begin position="228"/>
        <end position="439"/>
    </location>
</feature>
<dbReference type="CDD" id="cd11642">
    <property type="entry name" value="SUMT"/>
    <property type="match status" value="1"/>
</dbReference>
<evidence type="ECO:0000256" key="3">
    <source>
        <dbReference type="ARBA" id="ARBA00022603"/>
    </source>
</evidence>
<evidence type="ECO:0000259" key="12">
    <source>
        <dbReference type="Pfam" id="PF00590"/>
    </source>
</evidence>
<dbReference type="Pfam" id="PF13241">
    <property type="entry name" value="NAD_binding_7"/>
    <property type="match status" value="1"/>
</dbReference>
<dbReference type="Gene3D" id="1.10.8.610">
    <property type="entry name" value="SirC, precorrin-2 dehydrogenase, C-terminal helical domain-like"/>
    <property type="match status" value="1"/>
</dbReference>
<gene>
    <name evidence="13" type="primary">cobA</name>
    <name evidence="13" type="ORF">WMO14_08835</name>
</gene>
<dbReference type="NCBIfam" id="NF004790">
    <property type="entry name" value="PRK06136.1"/>
    <property type="match status" value="1"/>
</dbReference>
<dbReference type="InterPro" id="IPR036291">
    <property type="entry name" value="NAD(P)-bd_dom_sf"/>
</dbReference>
<dbReference type="Pfam" id="PF00590">
    <property type="entry name" value="TP_methylase"/>
    <property type="match status" value="1"/>
</dbReference>
<dbReference type="SUPFAM" id="SSF53790">
    <property type="entry name" value="Tetrapyrrole methylase"/>
    <property type="match status" value="1"/>
</dbReference>
<evidence type="ECO:0000256" key="4">
    <source>
        <dbReference type="ARBA" id="ARBA00022679"/>
    </source>
</evidence>
<keyword evidence="8" id="KW-0456">Lyase</keyword>
<keyword evidence="7" id="KW-0520">NAD</keyword>
<dbReference type="InterPro" id="IPR050161">
    <property type="entry name" value="Siro_Cobalamin_biosynth"/>
</dbReference>
<keyword evidence="3 13" id="KW-0489">Methyltransferase</keyword>
<organism evidence="13 14">
    <name type="scientific">[Lactobacillus] rogosae</name>
    <dbReference type="NCBI Taxonomy" id="706562"/>
    <lineage>
        <taxon>Bacteria</taxon>
        <taxon>Bacillati</taxon>
        <taxon>Bacillota</taxon>
        <taxon>Clostridia</taxon>
        <taxon>Lachnospirales</taxon>
        <taxon>Lachnospiraceae</taxon>
        <taxon>Lachnospira</taxon>
    </lineage>
</organism>
<evidence type="ECO:0000256" key="5">
    <source>
        <dbReference type="ARBA" id="ARBA00022691"/>
    </source>
</evidence>
<dbReference type="PANTHER" id="PTHR45790">
    <property type="entry name" value="SIROHEME SYNTHASE-RELATED"/>
    <property type="match status" value="1"/>
</dbReference>
<dbReference type="InterPro" id="IPR006366">
    <property type="entry name" value="CobA/CysG_C"/>
</dbReference>
<comment type="catalytic activity">
    <reaction evidence="11">
        <text>precorrin-2 + NAD(+) = sirohydrochlorin + NADH + 2 H(+)</text>
        <dbReference type="Rhea" id="RHEA:15613"/>
        <dbReference type="ChEBI" id="CHEBI:15378"/>
        <dbReference type="ChEBI" id="CHEBI:57540"/>
        <dbReference type="ChEBI" id="CHEBI:57945"/>
        <dbReference type="ChEBI" id="CHEBI:58351"/>
        <dbReference type="ChEBI" id="CHEBI:58827"/>
        <dbReference type="EC" id="1.3.1.76"/>
    </reaction>
</comment>
<comment type="pathway">
    <text evidence="1">Porphyrin-containing compound metabolism; siroheme biosynthesis; sirohydrochlorin from precorrin-2: step 1/1.</text>
</comment>
<dbReference type="PANTHER" id="PTHR45790:SF3">
    <property type="entry name" value="S-ADENOSYL-L-METHIONINE-DEPENDENT UROPORPHYRINOGEN III METHYLTRANSFERASE, CHLOROPLASTIC"/>
    <property type="match status" value="1"/>
</dbReference>
<dbReference type="InterPro" id="IPR000878">
    <property type="entry name" value="4pyrrol_Mease"/>
</dbReference>
<keyword evidence="10" id="KW-0511">Multifunctional enzyme</keyword>
<evidence type="ECO:0000256" key="9">
    <source>
        <dbReference type="ARBA" id="ARBA00023244"/>
    </source>
</evidence>
<keyword evidence="6" id="KW-0560">Oxidoreductase</keyword>